<dbReference type="SUPFAM" id="SSF111283">
    <property type="entry name" value="Putative modulator of DNA gyrase, PmbA/TldD"/>
    <property type="match status" value="1"/>
</dbReference>
<feature type="domain" description="Metalloprotease TldD/E C-terminal" evidence="2">
    <location>
        <begin position="231"/>
        <end position="461"/>
    </location>
</feature>
<dbReference type="KEGG" id="pphy:H7686_0002495"/>
<dbReference type="GO" id="GO:0006508">
    <property type="term" value="P:proteolysis"/>
    <property type="evidence" value="ECO:0007669"/>
    <property type="project" value="InterPro"/>
</dbReference>
<keyword evidence="5" id="KW-1185">Reference proteome</keyword>
<dbReference type="PANTHER" id="PTHR30624">
    <property type="entry name" value="UNCHARACTERIZED PROTEIN TLDD AND PMBA"/>
    <property type="match status" value="1"/>
</dbReference>
<dbReference type="AlphaFoldDB" id="A0AAX3B931"/>
<dbReference type="RefSeq" id="WP_249175864.1">
    <property type="nucleotide sequence ID" value="NZ_JACRYS020000013.1"/>
</dbReference>
<dbReference type="Pfam" id="PF19290">
    <property type="entry name" value="PmbA_TldD_2nd"/>
    <property type="match status" value="1"/>
</dbReference>
<evidence type="ECO:0000313" key="4">
    <source>
        <dbReference type="EMBL" id="UQV27192.1"/>
    </source>
</evidence>
<evidence type="ECO:0000259" key="3">
    <source>
        <dbReference type="Pfam" id="PF19290"/>
    </source>
</evidence>
<dbReference type="GO" id="GO:0005829">
    <property type="term" value="C:cytosol"/>
    <property type="evidence" value="ECO:0007669"/>
    <property type="project" value="TreeGrafter"/>
</dbReference>
<sequence>MKEENYCMLNIEEIQNIFNLSLGEGIDFIEFFFEDTLSNLWKVIDQNVVSSIEHHIYGLGIRLLINNQEIYLYTNEIIYQHIVDLILKYKNLLKNKTKIFSKNFDFEPNISQKICDDITWQQKIDKMLYCSRVIRQTDSRIIKSLVNLEDKFQKVWIVNSRGISRCDNRYYVNLSLTSVAQNDSNIQEFSRSFGKGSTGFFLNSLNLQEISQQVAKQSVEMLSAQEIKAQMMTVVINNGSGGVIFHEACGHSLEATSVARGLSPFSNKIGKKIASSLVTAVDHGCIPGAWGSTKIDDEGNLTQKNLLISNGILKSYLVDIRNGYKLNIPPTGSGRRESYKYPPTSRMNSTYIAAGPHDPEQIIRDTDYGFYAKYLGGGTVDPNTGEFNFMVNIGYLIKNGQLTTPIKGMMLIGKGQDILLKIDRVGKDVQLAQGYCGSISGDVPVDLGQPTIRIKEMFVSGN</sequence>
<dbReference type="Gene3D" id="3.30.2290.10">
    <property type="entry name" value="PmbA/TldD superfamily"/>
    <property type="match status" value="1"/>
</dbReference>
<dbReference type="PANTHER" id="PTHR30624:SF4">
    <property type="entry name" value="METALLOPROTEASE TLDD"/>
    <property type="match status" value="1"/>
</dbReference>
<evidence type="ECO:0000313" key="5">
    <source>
        <dbReference type="Proteomes" id="UP000769022"/>
    </source>
</evidence>
<gene>
    <name evidence="4" type="ORF">H7686_0002495</name>
</gene>
<dbReference type="InterPro" id="IPR045570">
    <property type="entry name" value="Metalloprtase-TldD/E_cen_dom"/>
</dbReference>
<dbReference type="InterPro" id="IPR045569">
    <property type="entry name" value="Metalloprtase-TldD/E_C"/>
</dbReference>
<feature type="domain" description="Metalloprotease TldD/E central" evidence="3">
    <location>
        <begin position="116"/>
        <end position="222"/>
    </location>
</feature>
<organism evidence="4 5">
    <name type="scientific">Candidatus Phytoplasma asiaticum</name>
    <dbReference type="NCBI Taxonomy" id="2763338"/>
    <lineage>
        <taxon>Bacteria</taxon>
        <taxon>Bacillati</taxon>
        <taxon>Mycoplasmatota</taxon>
        <taxon>Mollicutes</taxon>
        <taxon>Acholeplasmatales</taxon>
        <taxon>Acholeplasmataceae</taxon>
        <taxon>Candidatus Phytoplasma</taxon>
        <taxon>16SrII (Peanut WB group)</taxon>
    </lineage>
</organism>
<dbReference type="Pfam" id="PF19289">
    <property type="entry name" value="PmbA_TldD_3rd"/>
    <property type="match status" value="1"/>
</dbReference>
<dbReference type="InterPro" id="IPR035068">
    <property type="entry name" value="TldD/PmbA_N"/>
</dbReference>
<dbReference type="GO" id="GO:0008237">
    <property type="term" value="F:metallopeptidase activity"/>
    <property type="evidence" value="ECO:0007669"/>
    <property type="project" value="InterPro"/>
</dbReference>
<name>A0AAX3B931_9MOLU</name>
<comment type="similarity">
    <text evidence="1">Belongs to the peptidase U62 family.</text>
</comment>
<proteinExistence type="inferred from homology"/>
<protein>
    <submittedName>
        <fullName evidence="4">TldD/PmbA family protein</fullName>
    </submittedName>
</protein>
<dbReference type="EMBL" id="CP097206">
    <property type="protein sequence ID" value="UQV27192.1"/>
    <property type="molecule type" value="Genomic_DNA"/>
</dbReference>
<dbReference type="InterPro" id="IPR051463">
    <property type="entry name" value="Peptidase_U62_metallo"/>
</dbReference>
<dbReference type="Proteomes" id="UP000769022">
    <property type="component" value="Chromosome"/>
</dbReference>
<evidence type="ECO:0000256" key="1">
    <source>
        <dbReference type="ARBA" id="ARBA00005836"/>
    </source>
</evidence>
<accession>A0AAX3B931</accession>
<evidence type="ECO:0000259" key="2">
    <source>
        <dbReference type="Pfam" id="PF19289"/>
    </source>
</evidence>
<dbReference type="InterPro" id="IPR036059">
    <property type="entry name" value="TldD/PmbA_sf"/>
</dbReference>
<reference evidence="4 5" key="1">
    <citation type="submission" date="2022-05" db="EMBL/GenBank/DDBJ databases">
        <title>'Parthenium hysterophorus' phyllody phytoplasma strain PR34.</title>
        <authorList>
            <person name="Kirdat K."/>
            <person name="Tiwarekar B."/>
            <person name="Yadav A."/>
        </authorList>
    </citation>
    <scope>NUCLEOTIDE SEQUENCE [LARGE SCALE GENOMIC DNA]</scope>
    <source>
        <strain evidence="4 5">PR34</strain>
    </source>
</reference>